<feature type="transmembrane region" description="Helical" evidence="7">
    <location>
        <begin position="810"/>
        <end position="830"/>
    </location>
</feature>
<feature type="transmembrane region" description="Helical" evidence="7">
    <location>
        <begin position="402"/>
        <end position="422"/>
    </location>
</feature>
<dbReference type="InterPro" id="IPR051447">
    <property type="entry name" value="Lipoprotein-release_system"/>
</dbReference>
<evidence type="ECO:0000313" key="10">
    <source>
        <dbReference type="Proteomes" id="UP000320095"/>
    </source>
</evidence>
<feature type="transmembrane region" description="Helical" evidence="7">
    <location>
        <begin position="434"/>
        <end position="455"/>
    </location>
</feature>
<dbReference type="PANTHER" id="PTHR30489">
    <property type="entry name" value="LIPOPROTEIN-RELEASING SYSTEM TRANSMEMBRANE PROTEIN LOLE"/>
    <property type="match status" value="1"/>
</dbReference>
<feature type="transmembrane region" description="Helical" evidence="7">
    <location>
        <begin position="28"/>
        <end position="47"/>
    </location>
</feature>
<evidence type="ECO:0000256" key="2">
    <source>
        <dbReference type="ARBA" id="ARBA00005236"/>
    </source>
</evidence>
<comment type="similarity">
    <text evidence="2">Belongs to the ABC-4 integral membrane protein family. LolC/E subfamily.</text>
</comment>
<accession>A0A502E9U7</accession>
<comment type="subcellular location">
    <subcellularLocation>
        <location evidence="1">Cell membrane</location>
        <topology evidence="1">Multi-pass membrane protein</topology>
    </subcellularLocation>
</comment>
<evidence type="ECO:0000256" key="7">
    <source>
        <dbReference type="SAM" id="Phobius"/>
    </source>
</evidence>
<feature type="transmembrane region" description="Helical" evidence="7">
    <location>
        <begin position="759"/>
        <end position="786"/>
    </location>
</feature>
<name>A0A502E9U7_9MYCO</name>
<sequence length="844" mass="86153">MAQSRVAATLSVVRIINLRAIRRHTLRALLAALSLGGGVAVVVAVLIESTSVSTAVDDVGYRIAGPAPLRIVGAATRGGIDPAAIDTARQVPGVAATVPVIRAVTLLRSGGHDTFVLALGIDCSAQWIIDPKVCRPGQREPPMMAASASLVASLGPTATLATDVGDLSIPALQPISDLDTVNSGRVVVLPLSIAKAKFARAKSVDIVYVQVADKASPSEVGARLADRLGPGLRVLTREEPARGFDVNTVLLPLLGIFALVAVGVGVILIAQITRMSVEERRREIAIAAALGASPLTAASGFLFEAALLGVLGSVIGIVLGIVIARPVVAAASELTQQFLGVNVPVIVNSGVIAVGLVTGVLLAVLAAILPSLSASKTAIATELSGRATQDSAKPGGIWPKTLALLVLGFGGVAAATLATTSGGLQPWQATVTDAAVVVAVVGLLSAAAYLSAQVITSIKTRPHRTQSATLTVALSGLRANGSRTTAIAGAVAVPVAVAVLLSGFLVAINRGVADVARAQATDRLVLTTTQFTDFGSMDAKFSPDTMAKLATLPGVDAVERLAEIETTLPNGSLAFVRAEDRPTFPFPVLAGQPPQQSVDANQLIVGGILARQNGIRVGDRLLLGSGARAAKIVVGTILATPEVGGRRIQMSFRLAEKIFGPQPAGLVFLKPAAGSSVQKLGTEVGSHGFNQPVLATDAAGYENAVASGEARFLAPLNTLKYGLLAIAFISVSSTLLLTGMRRRREIALIQALGATRGKVFAVTTVEAVIASAVGAMFSAALSVAILEAVRRAAIVNVGSDSPLTFPLSEALLYAALATTAAVLAALVPAWRSTQTAPSTALRDE</sequence>
<dbReference type="GO" id="GO:0098797">
    <property type="term" value="C:plasma membrane protein complex"/>
    <property type="evidence" value="ECO:0007669"/>
    <property type="project" value="TreeGrafter"/>
</dbReference>
<feature type="transmembrane region" description="Helical" evidence="7">
    <location>
        <begin position="345"/>
        <end position="369"/>
    </location>
</feature>
<feature type="transmembrane region" description="Helical" evidence="7">
    <location>
        <begin position="721"/>
        <end position="738"/>
    </location>
</feature>
<dbReference type="InterPro" id="IPR003838">
    <property type="entry name" value="ABC3_permease_C"/>
</dbReference>
<feature type="transmembrane region" description="Helical" evidence="7">
    <location>
        <begin position="486"/>
        <end position="508"/>
    </location>
</feature>
<dbReference type="Pfam" id="PF02687">
    <property type="entry name" value="FtsX"/>
    <property type="match status" value="2"/>
</dbReference>
<evidence type="ECO:0000256" key="5">
    <source>
        <dbReference type="ARBA" id="ARBA00022989"/>
    </source>
</evidence>
<dbReference type="OrthoDB" id="4758984at2"/>
<feature type="transmembrane region" description="Helical" evidence="7">
    <location>
        <begin position="249"/>
        <end position="272"/>
    </location>
</feature>
<feature type="transmembrane region" description="Helical" evidence="7">
    <location>
        <begin position="301"/>
        <end position="325"/>
    </location>
</feature>
<reference evidence="9 10" key="1">
    <citation type="journal article" date="2019" name="Environ. Microbiol.">
        <title>Species interactions and distinct microbial communities in high Arctic permafrost affected cryosols are associated with the CH4 and CO2 gas fluxes.</title>
        <authorList>
            <person name="Altshuler I."/>
            <person name="Hamel J."/>
            <person name="Turney S."/>
            <person name="Magnuson E."/>
            <person name="Levesque R."/>
            <person name="Greer C."/>
            <person name="Whyte L.G."/>
        </authorList>
    </citation>
    <scope>NUCLEOTIDE SEQUENCE [LARGE SCALE GENOMIC DNA]</scope>
    <source>
        <strain evidence="9 10">S5.20</strain>
    </source>
</reference>
<feature type="domain" description="ABC3 transporter permease C-terminal" evidence="8">
    <location>
        <begin position="723"/>
        <end position="835"/>
    </location>
</feature>
<evidence type="ECO:0000256" key="4">
    <source>
        <dbReference type="ARBA" id="ARBA00022692"/>
    </source>
</evidence>
<protein>
    <submittedName>
        <fullName evidence="9">FtsX-like permease family protein</fullName>
    </submittedName>
</protein>
<dbReference type="EMBL" id="RCZG01000004">
    <property type="protein sequence ID" value="TPG34157.1"/>
    <property type="molecule type" value="Genomic_DNA"/>
</dbReference>
<gene>
    <name evidence="9" type="ORF">EAH80_11125</name>
</gene>
<dbReference type="Proteomes" id="UP000320095">
    <property type="component" value="Unassembled WGS sequence"/>
</dbReference>
<keyword evidence="6 7" id="KW-0472">Membrane</keyword>
<keyword evidence="4 7" id="KW-0812">Transmembrane</keyword>
<comment type="caution">
    <text evidence="9">The sequence shown here is derived from an EMBL/GenBank/DDBJ whole genome shotgun (WGS) entry which is preliminary data.</text>
</comment>
<evidence type="ECO:0000256" key="1">
    <source>
        <dbReference type="ARBA" id="ARBA00004651"/>
    </source>
</evidence>
<feature type="domain" description="ABC3 transporter permease C-terminal" evidence="8">
    <location>
        <begin position="256"/>
        <end position="377"/>
    </location>
</feature>
<dbReference type="PANTHER" id="PTHR30489:SF0">
    <property type="entry name" value="LIPOPROTEIN-RELEASING SYSTEM TRANSMEMBRANE PROTEIN LOLE"/>
    <property type="match status" value="1"/>
</dbReference>
<keyword evidence="3" id="KW-1003">Cell membrane</keyword>
<dbReference type="GO" id="GO:0044874">
    <property type="term" value="P:lipoprotein localization to outer membrane"/>
    <property type="evidence" value="ECO:0007669"/>
    <property type="project" value="TreeGrafter"/>
</dbReference>
<dbReference type="AlphaFoldDB" id="A0A502E9U7"/>
<organism evidence="9 10">
    <name type="scientific">Mycolicibacterium hodleri</name>
    <dbReference type="NCBI Taxonomy" id="49897"/>
    <lineage>
        <taxon>Bacteria</taxon>
        <taxon>Bacillati</taxon>
        <taxon>Actinomycetota</taxon>
        <taxon>Actinomycetes</taxon>
        <taxon>Mycobacteriales</taxon>
        <taxon>Mycobacteriaceae</taxon>
        <taxon>Mycolicibacterium</taxon>
    </lineage>
</organism>
<keyword evidence="5 7" id="KW-1133">Transmembrane helix</keyword>
<evidence type="ECO:0000259" key="8">
    <source>
        <dbReference type="Pfam" id="PF02687"/>
    </source>
</evidence>
<evidence type="ECO:0000256" key="6">
    <source>
        <dbReference type="ARBA" id="ARBA00023136"/>
    </source>
</evidence>
<keyword evidence="10" id="KW-1185">Reference proteome</keyword>
<evidence type="ECO:0000313" key="9">
    <source>
        <dbReference type="EMBL" id="TPG34157.1"/>
    </source>
</evidence>
<evidence type="ECO:0000256" key="3">
    <source>
        <dbReference type="ARBA" id="ARBA00022475"/>
    </source>
</evidence>
<proteinExistence type="inferred from homology"/>